<keyword evidence="2" id="KW-0238">DNA-binding</keyword>
<evidence type="ECO:0000259" key="4">
    <source>
        <dbReference type="PROSITE" id="PS01124"/>
    </source>
</evidence>
<dbReference type="AlphaFoldDB" id="A0AAN4F043"/>
<dbReference type="SUPFAM" id="SSF46689">
    <property type="entry name" value="Homeodomain-like"/>
    <property type="match status" value="2"/>
</dbReference>
<protein>
    <submittedName>
        <fullName evidence="5">Helix-turn-helix domain-containing protein</fullName>
    </submittedName>
</protein>
<dbReference type="Pfam" id="PF12833">
    <property type="entry name" value="HTH_18"/>
    <property type="match status" value="1"/>
</dbReference>
<accession>A0AAN4F043</accession>
<gene>
    <name evidence="5" type="ORF">P7U51_004043</name>
</gene>
<dbReference type="Gene3D" id="3.20.80.10">
    <property type="entry name" value="Regulatory factor, effector binding domain"/>
    <property type="match status" value="1"/>
</dbReference>
<dbReference type="RefSeq" id="WP_060854943.1">
    <property type="nucleotide sequence ID" value="NZ_CP024672.1"/>
</dbReference>
<dbReference type="SUPFAM" id="SSF55136">
    <property type="entry name" value="Probable bacterial effector-binding domain"/>
    <property type="match status" value="1"/>
</dbReference>
<dbReference type="GO" id="GO:0043565">
    <property type="term" value="F:sequence-specific DNA binding"/>
    <property type="evidence" value="ECO:0007669"/>
    <property type="project" value="InterPro"/>
</dbReference>
<keyword evidence="3" id="KW-0804">Transcription</keyword>
<evidence type="ECO:0000313" key="5">
    <source>
        <dbReference type="EMBL" id="EMM7459478.1"/>
    </source>
</evidence>
<evidence type="ECO:0000256" key="2">
    <source>
        <dbReference type="ARBA" id="ARBA00023125"/>
    </source>
</evidence>
<comment type="caution">
    <text evidence="5">The sequence shown here is derived from an EMBL/GenBank/DDBJ whole genome shotgun (WGS) entry which is preliminary data.</text>
</comment>
<dbReference type="EMBL" id="ABLGCN030000012">
    <property type="protein sequence ID" value="EMM7459478.1"/>
    <property type="molecule type" value="Genomic_DNA"/>
</dbReference>
<dbReference type="Proteomes" id="UP001169574">
    <property type="component" value="Unassembled WGS sequence"/>
</dbReference>
<evidence type="ECO:0000313" key="6">
    <source>
        <dbReference type="Proteomes" id="UP001169574"/>
    </source>
</evidence>
<organism evidence="5 6">
    <name type="scientific">Citrobacter freundii</name>
    <dbReference type="NCBI Taxonomy" id="546"/>
    <lineage>
        <taxon>Bacteria</taxon>
        <taxon>Pseudomonadati</taxon>
        <taxon>Pseudomonadota</taxon>
        <taxon>Gammaproteobacteria</taxon>
        <taxon>Enterobacterales</taxon>
        <taxon>Enterobacteriaceae</taxon>
        <taxon>Citrobacter</taxon>
        <taxon>Citrobacter freundii complex</taxon>
    </lineage>
</organism>
<dbReference type="GO" id="GO:0003700">
    <property type="term" value="F:DNA-binding transcription factor activity"/>
    <property type="evidence" value="ECO:0007669"/>
    <property type="project" value="InterPro"/>
</dbReference>
<dbReference type="Gene3D" id="1.10.10.60">
    <property type="entry name" value="Homeodomain-like"/>
    <property type="match status" value="2"/>
</dbReference>
<dbReference type="SMART" id="SM00342">
    <property type="entry name" value="HTH_ARAC"/>
    <property type="match status" value="1"/>
</dbReference>
<dbReference type="PRINTS" id="PR00032">
    <property type="entry name" value="HTHARAC"/>
</dbReference>
<dbReference type="InterPro" id="IPR018060">
    <property type="entry name" value="HTH_AraC"/>
</dbReference>
<keyword evidence="1" id="KW-0805">Transcription regulation</keyword>
<dbReference type="PANTHER" id="PTHR47504:SF3">
    <property type="entry name" value="HTH-TYPE TRANSCRIPTIONAL REGULATOR YKGA-RELATED"/>
    <property type="match status" value="1"/>
</dbReference>
<feature type="domain" description="HTH araC/xylS-type" evidence="4">
    <location>
        <begin position="7"/>
        <end position="105"/>
    </location>
</feature>
<name>A0AAN4F043_CITFR</name>
<dbReference type="InterPro" id="IPR020449">
    <property type="entry name" value="Tscrpt_reg_AraC-type_HTH"/>
</dbReference>
<reference evidence="5" key="1">
    <citation type="submission" date="2024-02" db="EMBL/GenBank/DDBJ databases">
        <authorList>
            <consortium name="Clinical and Environmental Microbiology Branch: Whole genome sequencing antimicrobial resistance pathogens in the healthcare setting"/>
        </authorList>
    </citation>
    <scope>NUCLEOTIDE SEQUENCE</scope>
    <source>
        <strain evidence="5">Whole organism</strain>
    </source>
</reference>
<dbReference type="PROSITE" id="PS01124">
    <property type="entry name" value="HTH_ARAC_FAMILY_2"/>
    <property type="match status" value="1"/>
</dbReference>
<dbReference type="InterPro" id="IPR011256">
    <property type="entry name" value="Reg_factor_effector_dom_sf"/>
</dbReference>
<sequence>MKKKFLADIIHWIEDNIDEKICSSTLENISGYTIRHLSNIFMQYTNLTPAKYIRQRKLCRAAFLLRLTNLKIMDIAYQLKFDSQQSFSREFSKLFGYSPRQYRKSREWDFKSLQLPIQPENVPEIKFEYCILESKKYHGYRFSFEQQMYFIRENETIIRYQKIIDIMRKYHSDLFISSTFSPHAQKDRHLIVNSFLGFHAKNDLLISTDEEFTSEDGKYIKFSFNGSLNEYIYFPRSVYYYLLPKLRLKRREGSDIEILKYIDTACPGTISCDYFIPVV</sequence>
<dbReference type="InterPro" id="IPR050959">
    <property type="entry name" value="MarA-like"/>
</dbReference>
<dbReference type="InterPro" id="IPR009057">
    <property type="entry name" value="Homeodomain-like_sf"/>
</dbReference>
<evidence type="ECO:0000256" key="3">
    <source>
        <dbReference type="ARBA" id="ARBA00023163"/>
    </source>
</evidence>
<evidence type="ECO:0000256" key="1">
    <source>
        <dbReference type="ARBA" id="ARBA00023015"/>
    </source>
</evidence>
<proteinExistence type="predicted"/>
<dbReference type="PANTHER" id="PTHR47504">
    <property type="entry name" value="RIGHT ORIGIN-BINDING PROTEIN"/>
    <property type="match status" value="1"/>
</dbReference>